<evidence type="ECO:0000256" key="1">
    <source>
        <dbReference type="ARBA" id="ARBA00001933"/>
    </source>
</evidence>
<accession>A0AAW6AQW9</accession>
<dbReference type="GeneID" id="57970005"/>
<dbReference type="CDD" id="cd06815">
    <property type="entry name" value="PLPDE_III_AR_like_1"/>
    <property type="match status" value="1"/>
</dbReference>
<dbReference type="InterPro" id="IPR000821">
    <property type="entry name" value="Ala_racemase"/>
</dbReference>
<reference evidence="5" key="1">
    <citation type="submission" date="2023-01" db="EMBL/GenBank/DDBJ databases">
        <title>Human gut microbiome strain richness.</title>
        <authorList>
            <person name="Chen-Liaw A."/>
        </authorList>
    </citation>
    <scope>NUCLEOTIDE SEQUENCE</scope>
    <source>
        <strain evidence="5">B1_m1001713B170214d0_201011</strain>
    </source>
</reference>
<evidence type="ECO:0000259" key="4">
    <source>
        <dbReference type="Pfam" id="PF01168"/>
    </source>
</evidence>
<dbReference type="Gene3D" id="3.20.20.10">
    <property type="entry name" value="Alanine racemase"/>
    <property type="match status" value="1"/>
</dbReference>
<dbReference type="PANTHER" id="PTHR30511">
    <property type="entry name" value="ALANINE RACEMASE"/>
    <property type="match status" value="1"/>
</dbReference>
<gene>
    <name evidence="5" type="ORF">PM006_03205</name>
</gene>
<dbReference type="PANTHER" id="PTHR30511:SF3">
    <property type="entry name" value="LYSINE RACEMASE"/>
    <property type="match status" value="1"/>
</dbReference>
<dbReference type="Proteomes" id="UP001300871">
    <property type="component" value="Unassembled WGS sequence"/>
</dbReference>
<keyword evidence="2" id="KW-0663">Pyridoxal phosphate</keyword>
<evidence type="ECO:0000256" key="3">
    <source>
        <dbReference type="ARBA" id="ARBA00023235"/>
    </source>
</evidence>
<dbReference type="GO" id="GO:0008784">
    <property type="term" value="F:alanine racemase activity"/>
    <property type="evidence" value="ECO:0007669"/>
    <property type="project" value="TreeGrafter"/>
</dbReference>
<dbReference type="Pfam" id="PF01168">
    <property type="entry name" value="Ala_racemase_N"/>
    <property type="match status" value="1"/>
</dbReference>
<dbReference type="SUPFAM" id="SSF51419">
    <property type="entry name" value="PLP-binding barrel"/>
    <property type="match status" value="1"/>
</dbReference>
<dbReference type="RefSeq" id="WP_150028174.1">
    <property type="nucleotide sequence ID" value="NZ_CACRUA010000006.1"/>
</dbReference>
<evidence type="ECO:0000313" key="5">
    <source>
        <dbReference type="EMBL" id="MDB1999202.1"/>
    </source>
</evidence>
<dbReference type="InterPro" id="IPR029066">
    <property type="entry name" value="PLP-binding_barrel"/>
</dbReference>
<feature type="domain" description="Alanine racemase N-terminal" evidence="4">
    <location>
        <begin position="8"/>
        <end position="223"/>
    </location>
</feature>
<evidence type="ECO:0000256" key="2">
    <source>
        <dbReference type="ARBA" id="ARBA00022898"/>
    </source>
</evidence>
<protein>
    <submittedName>
        <fullName evidence="5">Alanine/ornithine racemase family PLP-dependent enzyme</fullName>
    </submittedName>
</protein>
<comment type="caution">
    <text evidence="5">The sequence shown here is derived from an EMBL/GenBank/DDBJ whole genome shotgun (WGS) entry which is preliminary data.</text>
</comment>
<dbReference type="AlphaFoldDB" id="A0AAW6AQW9"/>
<dbReference type="InterPro" id="IPR001608">
    <property type="entry name" value="Ala_racemase_N"/>
</dbReference>
<comment type="cofactor">
    <cofactor evidence="1">
        <name>pyridoxal 5'-phosphate</name>
        <dbReference type="ChEBI" id="CHEBI:597326"/>
    </cofactor>
</comment>
<proteinExistence type="predicted"/>
<name>A0AAW6AQW9_CLOSY</name>
<sequence length="353" mass="39999">MYPSITLNRERLRQNVRVMTSLCRKHGIGITGVTKGFCADPSVAQIFFEEGITRFGDSRLLNLKGLKGFEVEKWLIRPPMCCETENVITYADVSVNSEYDTILRLNHYAQIHDKPHKVILMADLGDIREGFTDYQELFEVARAVESLDYIELYGIGTNLTCFSFIQPTFRKMAQLSELAEQIEERIGRQLEIVSGGNSATLDLMIHGGIPPKINNLRLGESLLFGRERANYQYLPDTFHDAFVLHAQIIELKYKSSLPWGTVGVDSYGIRPSFTDRGEKRLKAICAIGKQDFDLETTVPVDSGILMLGYSSDHLMLDITDSIHSYHLGDIIDLIPGYFSLMRAFTSKYIQKSF</sequence>
<dbReference type="GO" id="GO:0030170">
    <property type="term" value="F:pyridoxal phosphate binding"/>
    <property type="evidence" value="ECO:0007669"/>
    <property type="project" value="TreeGrafter"/>
</dbReference>
<organism evidence="5 6">
    <name type="scientific">Clostridium symbiosum</name>
    <name type="common">Bacteroides symbiosus</name>
    <dbReference type="NCBI Taxonomy" id="1512"/>
    <lineage>
        <taxon>Bacteria</taxon>
        <taxon>Bacillati</taxon>
        <taxon>Bacillota</taxon>
        <taxon>Clostridia</taxon>
        <taxon>Lachnospirales</taxon>
        <taxon>Lachnospiraceae</taxon>
        <taxon>Otoolea</taxon>
    </lineage>
</organism>
<dbReference type="EMBL" id="JAQLGM010000005">
    <property type="protein sequence ID" value="MDB1999202.1"/>
    <property type="molecule type" value="Genomic_DNA"/>
</dbReference>
<dbReference type="GO" id="GO:0005829">
    <property type="term" value="C:cytosol"/>
    <property type="evidence" value="ECO:0007669"/>
    <property type="project" value="TreeGrafter"/>
</dbReference>
<keyword evidence="3" id="KW-0413">Isomerase</keyword>
<evidence type="ECO:0000313" key="6">
    <source>
        <dbReference type="Proteomes" id="UP001300871"/>
    </source>
</evidence>